<evidence type="ECO:0000313" key="1">
    <source>
        <dbReference type="EMBL" id="KKL19882.1"/>
    </source>
</evidence>
<comment type="caution">
    <text evidence="1">The sequence shown here is derived from an EMBL/GenBank/DDBJ whole genome shotgun (WGS) entry which is preliminary data.</text>
</comment>
<proteinExistence type="predicted"/>
<name>A0A0F9C0Z2_9ZZZZ</name>
<sequence>TEGEACINCKEKYELQSERYNMTTFTKKLSGNKTVASARRYFVGLKNV</sequence>
<accession>A0A0F9C0Z2</accession>
<feature type="non-terminal residue" evidence="1">
    <location>
        <position position="1"/>
    </location>
</feature>
<gene>
    <name evidence="1" type="ORF">LCGC14_2461050</name>
</gene>
<dbReference type="AlphaFoldDB" id="A0A0F9C0Z2"/>
<organism evidence="1">
    <name type="scientific">marine sediment metagenome</name>
    <dbReference type="NCBI Taxonomy" id="412755"/>
    <lineage>
        <taxon>unclassified sequences</taxon>
        <taxon>metagenomes</taxon>
        <taxon>ecological metagenomes</taxon>
    </lineage>
</organism>
<protein>
    <submittedName>
        <fullName evidence="1">Uncharacterized protein</fullName>
    </submittedName>
</protein>
<dbReference type="EMBL" id="LAZR01038320">
    <property type="protein sequence ID" value="KKL19882.1"/>
    <property type="molecule type" value="Genomic_DNA"/>
</dbReference>
<reference evidence="1" key="1">
    <citation type="journal article" date="2015" name="Nature">
        <title>Complex archaea that bridge the gap between prokaryotes and eukaryotes.</title>
        <authorList>
            <person name="Spang A."/>
            <person name="Saw J.H."/>
            <person name="Jorgensen S.L."/>
            <person name="Zaremba-Niedzwiedzka K."/>
            <person name="Martijn J."/>
            <person name="Lind A.E."/>
            <person name="van Eijk R."/>
            <person name="Schleper C."/>
            <person name="Guy L."/>
            <person name="Ettema T.J."/>
        </authorList>
    </citation>
    <scope>NUCLEOTIDE SEQUENCE</scope>
</reference>